<keyword evidence="2" id="KW-1185">Reference proteome</keyword>
<sequence>MGRSSLKFIGVCIEHAQLDSSPTCLITPQGFSQTDEQRSSPQRPKQRLALRVVPCHVHPTGRNYMQMRVGCFLWGNLLASEMFA</sequence>
<accession>A0AAN9DLH3</accession>
<gene>
    <name evidence="1" type="ORF">R3I93_002774</name>
</gene>
<name>A0AAN9DLH3_9TELE</name>
<comment type="caution">
    <text evidence="1">The sequence shown here is derived from an EMBL/GenBank/DDBJ whole genome shotgun (WGS) entry which is preliminary data.</text>
</comment>
<evidence type="ECO:0000313" key="2">
    <source>
        <dbReference type="Proteomes" id="UP001364617"/>
    </source>
</evidence>
<dbReference type="AlphaFoldDB" id="A0AAN9DLH3"/>
<dbReference type="Proteomes" id="UP001364617">
    <property type="component" value="Unassembled WGS sequence"/>
</dbReference>
<protein>
    <submittedName>
        <fullName evidence="1">Uncharacterized protein</fullName>
    </submittedName>
</protein>
<dbReference type="EMBL" id="JAYKXH010000003">
    <property type="protein sequence ID" value="KAK7172752.1"/>
    <property type="molecule type" value="Genomic_DNA"/>
</dbReference>
<proteinExistence type="predicted"/>
<reference evidence="1 2" key="1">
    <citation type="submission" date="2024-02" db="EMBL/GenBank/DDBJ databases">
        <title>Chromosome-level genome assembly of the Eurasian Minnow (Phoxinus phoxinus).</title>
        <authorList>
            <person name="Oriowo T.O."/>
            <person name="Martin S."/>
            <person name="Stange M."/>
            <person name="Chrysostomakis Y."/>
            <person name="Brown T."/>
            <person name="Winkler S."/>
            <person name="Kukowka S."/>
            <person name="Myers E.W."/>
            <person name="Bohne A."/>
        </authorList>
    </citation>
    <scope>NUCLEOTIDE SEQUENCE [LARGE SCALE GENOMIC DNA]</scope>
    <source>
        <strain evidence="1">ZFMK-TIS-60720</strain>
        <tissue evidence="1">Whole Organism</tissue>
    </source>
</reference>
<organism evidence="1 2">
    <name type="scientific">Phoxinus phoxinus</name>
    <name type="common">Eurasian minnow</name>
    <dbReference type="NCBI Taxonomy" id="58324"/>
    <lineage>
        <taxon>Eukaryota</taxon>
        <taxon>Metazoa</taxon>
        <taxon>Chordata</taxon>
        <taxon>Craniata</taxon>
        <taxon>Vertebrata</taxon>
        <taxon>Euteleostomi</taxon>
        <taxon>Actinopterygii</taxon>
        <taxon>Neopterygii</taxon>
        <taxon>Teleostei</taxon>
        <taxon>Ostariophysi</taxon>
        <taxon>Cypriniformes</taxon>
        <taxon>Leuciscidae</taxon>
        <taxon>Phoxininae</taxon>
        <taxon>Phoxinus</taxon>
    </lineage>
</organism>
<evidence type="ECO:0000313" key="1">
    <source>
        <dbReference type="EMBL" id="KAK7172752.1"/>
    </source>
</evidence>